<evidence type="ECO:0000313" key="2">
    <source>
        <dbReference type="Proteomes" id="UP000658225"/>
    </source>
</evidence>
<organism evidence="1 2">
    <name type="scientific">Sporosarcina limicola</name>
    <dbReference type="NCBI Taxonomy" id="34101"/>
    <lineage>
        <taxon>Bacteria</taxon>
        <taxon>Bacillati</taxon>
        <taxon>Bacillota</taxon>
        <taxon>Bacilli</taxon>
        <taxon>Bacillales</taxon>
        <taxon>Caryophanaceae</taxon>
        <taxon>Sporosarcina</taxon>
    </lineage>
</organism>
<dbReference type="Proteomes" id="UP000658225">
    <property type="component" value="Unassembled WGS sequence"/>
</dbReference>
<protein>
    <submittedName>
        <fullName evidence="1">Uncharacterized protein</fullName>
    </submittedName>
</protein>
<sequence length="50" mass="5807">MINRMNNTTINAKPEEPWLYPLIGAPPLSMYPMHIIYDVVGRYYGGTFLF</sequence>
<accession>A0A927MJ64</accession>
<dbReference type="AlphaFoldDB" id="A0A927MJ64"/>
<reference evidence="1" key="1">
    <citation type="submission" date="2020-10" db="EMBL/GenBank/DDBJ databases">
        <title>Genomic Encyclopedia of Type Strains, Phase IV (KMG-IV): sequencing the most valuable type-strain genomes for metagenomic binning, comparative biology and taxonomic classification.</title>
        <authorList>
            <person name="Goeker M."/>
        </authorList>
    </citation>
    <scope>NUCLEOTIDE SEQUENCE</scope>
    <source>
        <strain evidence="1">DSM 13886</strain>
    </source>
</reference>
<dbReference type="EMBL" id="JADBEL010000009">
    <property type="protein sequence ID" value="MBE1554908.1"/>
    <property type="molecule type" value="Genomic_DNA"/>
</dbReference>
<keyword evidence="2" id="KW-1185">Reference proteome</keyword>
<comment type="caution">
    <text evidence="1">The sequence shown here is derived from an EMBL/GenBank/DDBJ whole genome shotgun (WGS) entry which is preliminary data.</text>
</comment>
<proteinExistence type="predicted"/>
<gene>
    <name evidence="1" type="ORF">H4683_001986</name>
</gene>
<name>A0A927MJ64_9BACL</name>
<evidence type="ECO:0000313" key="1">
    <source>
        <dbReference type="EMBL" id="MBE1554908.1"/>
    </source>
</evidence>